<dbReference type="GO" id="GO:0099621">
    <property type="term" value="F:undecaprenyl-phosphate 4-deoxy-4-formamido-L-arabinose transferase activity"/>
    <property type="evidence" value="ECO:0007669"/>
    <property type="project" value="TreeGrafter"/>
</dbReference>
<evidence type="ECO:0000256" key="3">
    <source>
        <dbReference type="ARBA" id="ARBA00022679"/>
    </source>
</evidence>
<keyword evidence="1" id="KW-1003">Cell membrane</keyword>
<dbReference type="AlphaFoldDB" id="A0A1T4MG28"/>
<name>A0A1T4MG28_9FUSO</name>
<dbReference type="InterPro" id="IPR029044">
    <property type="entry name" value="Nucleotide-diphossugar_trans"/>
</dbReference>
<evidence type="ECO:0000256" key="4">
    <source>
        <dbReference type="ARBA" id="ARBA00022692"/>
    </source>
</evidence>
<reference evidence="9 10" key="1">
    <citation type="submission" date="2017-02" db="EMBL/GenBank/DDBJ databases">
        <authorList>
            <person name="Peterson S.W."/>
        </authorList>
    </citation>
    <scope>NUCLEOTIDE SEQUENCE [LARGE SCALE GENOMIC DNA]</scope>
    <source>
        <strain evidence="9 10">ATCC 700028</strain>
    </source>
</reference>
<dbReference type="PANTHER" id="PTHR48090">
    <property type="entry name" value="UNDECAPRENYL-PHOSPHATE 4-DEOXY-4-FORMAMIDO-L-ARABINOSE TRANSFERASE-RELATED"/>
    <property type="match status" value="1"/>
</dbReference>
<evidence type="ECO:0000256" key="6">
    <source>
        <dbReference type="ARBA" id="ARBA00022989"/>
    </source>
</evidence>
<keyword evidence="3 9" id="KW-0808">Transferase</keyword>
<proteinExistence type="predicted"/>
<dbReference type="Pfam" id="PF00535">
    <property type="entry name" value="Glycos_transf_2"/>
    <property type="match status" value="1"/>
</dbReference>
<dbReference type="GO" id="GO:0005886">
    <property type="term" value="C:plasma membrane"/>
    <property type="evidence" value="ECO:0007669"/>
    <property type="project" value="TreeGrafter"/>
</dbReference>
<accession>A0A1T4MG28</accession>
<dbReference type="OrthoDB" id="9810303at2"/>
<evidence type="ECO:0000256" key="1">
    <source>
        <dbReference type="ARBA" id="ARBA00022475"/>
    </source>
</evidence>
<protein>
    <submittedName>
        <fullName evidence="9">Glycosyltransferase involved in cell wall bisynthesis</fullName>
    </submittedName>
</protein>
<dbReference type="GO" id="GO:0009103">
    <property type="term" value="P:lipopolysaccharide biosynthetic process"/>
    <property type="evidence" value="ECO:0007669"/>
    <property type="project" value="UniProtKB-KW"/>
</dbReference>
<keyword evidence="7" id="KW-0472">Membrane</keyword>
<dbReference type="CDD" id="cd04187">
    <property type="entry name" value="DPM1_like_bac"/>
    <property type="match status" value="1"/>
</dbReference>
<sequence length="234" mass="27275">MEISVVIPVYNEEENIYPMVDKIEESFSGKFKEYEIIFVNDGSYDDTYEKLEKLKKINPHVKPYHLIKNSGQSAGIDLGFKKSNGDLILVMDGDMQSDPEDVFKLMEYIPNYDMVNGKRATREDGFKRKLASKIGNGFRNFITGDNIEDTGCPIKLFKRKVVKSYILFDGMHRFLPTLAKYRGFKVIEVPVKHFDRIYGQSKYKVFGRGFKAFKDVFAVRWMKHRLLKYEVEGE</sequence>
<dbReference type="RefSeq" id="WP_078693696.1">
    <property type="nucleotide sequence ID" value="NZ_FUWX01000008.1"/>
</dbReference>
<evidence type="ECO:0000313" key="9">
    <source>
        <dbReference type="EMBL" id="SJZ65724.1"/>
    </source>
</evidence>
<dbReference type="EMBL" id="FUWX01000008">
    <property type="protein sequence ID" value="SJZ65724.1"/>
    <property type="molecule type" value="Genomic_DNA"/>
</dbReference>
<keyword evidence="4" id="KW-0812">Transmembrane</keyword>
<dbReference type="PANTHER" id="PTHR48090:SF3">
    <property type="entry name" value="UNDECAPRENYL-PHOSPHATE 4-DEOXY-4-FORMAMIDO-L-ARABINOSE TRANSFERASE"/>
    <property type="match status" value="1"/>
</dbReference>
<dbReference type="STRING" id="180163.SAMN02745174_01203"/>
<evidence type="ECO:0000256" key="7">
    <source>
        <dbReference type="ARBA" id="ARBA00023136"/>
    </source>
</evidence>
<evidence type="ECO:0000256" key="2">
    <source>
        <dbReference type="ARBA" id="ARBA00022676"/>
    </source>
</evidence>
<feature type="domain" description="Glycosyltransferase 2-like" evidence="8">
    <location>
        <begin position="4"/>
        <end position="164"/>
    </location>
</feature>
<dbReference type="InterPro" id="IPR050256">
    <property type="entry name" value="Glycosyltransferase_2"/>
</dbReference>
<keyword evidence="6" id="KW-1133">Transmembrane helix</keyword>
<keyword evidence="2" id="KW-0328">Glycosyltransferase</keyword>
<organism evidence="9 10">
    <name type="scientific">Cetobacterium ceti</name>
    <dbReference type="NCBI Taxonomy" id="180163"/>
    <lineage>
        <taxon>Bacteria</taxon>
        <taxon>Fusobacteriati</taxon>
        <taxon>Fusobacteriota</taxon>
        <taxon>Fusobacteriia</taxon>
        <taxon>Fusobacteriales</taxon>
        <taxon>Fusobacteriaceae</taxon>
        <taxon>Cetobacterium</taxon>
    </lineage>
</organism>
<dbReference type="SUPFAM" id="SSF53448">
    <property type="entry name" value="Nucleotide-diphospho-sugar transferases"/>
    <property type="match status" value="1"/>
</dbReference>
<keyword evidence="5" id="KW-0448">Lipopolysaccharide biosynthesis</keyword>
<dbReference type="InterPro" id="IPR001173">
    <property type="entry name" value="Glyco_trans_2-like"/>
</dbReference>
<gene>
    <name evidence="9" type="ORF">SAMN02745174_01203</name>
</gene>
<dbReference type="Proteomes" id="UP000191153">
    <property type="component" value="Unassembled WGS sequence"/>
</dbReference>
<dbReference type="Gene3D" id="3.90.550.10">
    <property type="entry name" value="Spore Coat Polysaccharide Biosynthesis Protein SpsA, Chain A"/>
    <property type="match status" value="1"/>
</dbReference>
<keyword evidence="10" id="KW-1185">Reference proteome</keyword>
<evidence type="ECO:0000313" key="10">
    <source>
        <dbReference type="Proteomes" id="UP000191153"/>
    </source>
</evidence>
<evidence type="ECO:0000259" key="8">
    <source>
        <dbReference type="Pfam" id="PF00535"/>
    </source>
</evidence>
<evidence type="ECO:0000256" key="5">
    <source>
        <dbReference type="ARBA" id="ARBA00022985"/>
    </source>
</evidence>